<protein>
    <recommendedName>
        <fullName evidence="4">Mediator of RNA polymerase II transcription subunit 33A</fullName>
    </recommendedName>
</protein>
<dbReference type="Gramene" id="ERN04298">
    <property type="protein sequence ID" value="ERN04298"/>
    <property type="gene ID" value="AMTR_s00077p00181380"/>
</dbReference>
<reference evidence="3" key="1">
    <citation type="journal article" date="2013" name="Science">
        <title>The Amborella genome and the evolution of flowering plants.</title>
        <authorList>
            <consortium name="Amborella Genome Project"/>
        </authorList>
    </citation>
    <scope>NUCLEOTIDE SEQUENCE [LARGE SCALE GENOMIC DNA]</scope>
</reference>
<evidence type="ECO:0000256" key="1">
    <source>
        <dbReference type="SAM" id="MobiDB-lite"/>
    </source>
</evidence>
<evidence type="ECO:0008006" key="4">
    <source>
        <dbReference type="Google" id="ProtNLM"/>
    </source>
</evidence>
<proteinExistence type="predicted"/>
<organism evidence="2 3">
    <name type="scientific">Amborella trichopoda</name>
    <dbReference type="NCBI Taxonomy" id="13333"/>
    <lineage>
        <taxon>Eukaryota</taxon>
        <taxon>Viridiplantae</taxon>
        <taxon>Streptophyta</taxon>
        <taxon>Embryophyta</taxon>
        <taxon>Tracheophyta</taxon>
        <taxon>Spermatophyta</taxon>
        <taxon>Magnoliopsida</taxon>
        <taxon>Amborellales</taxon>
        <taxon>Amborellaceae</taxon>
        <taxon>Amborella</taxon>
    </lineage>
</organism>
<feature type="region of interest" description="Disordered" evidence="1">
    <location>
        <begin position="817"/>
        <end position="842"/>
    </location>
</feature>
<dbReference type="GO" id="GO:2000762">
    <property type="term" value="P:regulation of phenylpropanoid metabolic process"/>
    <property type="evidence" value="ECO:0007669"/>
    <property type="project" value="InterPro"/>
</dbReference>
<feature type="compositionally biased region" description="Polar residues" evidence="1">
    <location>
        <begin position="418"/>
        <end position="429"/>
    </location>
</feature>
<sequence length="1314" mass="142734">MEDQISGILRHSLERKDPPLIWAMEVSSALQESGVGLPSSELGHLLVSHLCWANNTPLLWKYIEHAVSSQLVSSLQLLALLTSRVIPQRLNQPEAYRLYLELVSRYAFSFLSTKAAPCKEKILKSVDDTLQLSHIFGVKVVELGQAVVLFLFSVISTLVDCTLEDWGLQGTAREKNGLYGTAGAGDMDIDVKGNIKGNKNDRLLEHRDHLRSMNSYAAIEVVGKLFESKKSSVLLRLVHHNLPEKYRGLLQRLQYLEAHKSKLPNMKVGTPLIGKLSGALQRVLERENQLNKCQVIRAMIDIGCSNSVLRHNFGVAHSASWISFDLYMENVMDGKQLPATSAIEILSELIKTLKVMNRASWQETFQSLWISALRLVQRERDPLEGPVPHLDARLCVLLSITPLAAARVIEEDMEDSSLINGGVTQNSGTTDEHGKDGNLPTSRRQGLISSLQVLGQFSGLLLPPPSVVPAANLAAAKAAGFVSDSFNGASRSDTSVKAVGDMRHLIVEACIARKLIDTSAYFWPGFVGRSVTPPRPDTTLPPVSPWSAFMKGDPLNTLKYALSMTPAASLAELEKIYHIALTGAEEERIAAARILCGASLIRGFNIQEHVVRFVVKLLSPPAPPDFTGPGSHLVSYTSMLQAVLFGLSSIDTVHILSLYGVIPEVAAALMPISETFGTLMPASDPKPSGGEENPAYMVFSCAFLFLLRLWKFYRPPHEHYIVGRGPPLFSGLTLEYLLLLHNGRVASNATKGTNEKTGKRENQHSIYIDSFPKLRAWYRQNQACIASTLSGLCSGNPVHQVANKILSMIYKKMNKGGVNGPNTPSSGSLSGSPRNGEDSGQRPMIPAWEVLEAIPFVLEAVLTACAHRKLSSRDLTTGLRDLVDFLPASIGTIISYFSAEVSRGIWKPVAMNGTDWPSPAANLLSIEAEMKEILAATGVELPSSYSGGLAQMTLPLPMAALVSLTITFKLDKSLEFIHSVVGPALESAASGCPWPSMPIIGALWAQKVRRWHDFIVFSCSRSVFKQDKDAIFQLLKSCFSAFLGPSGLVGLGGVGALVGNGVANRASWGGRMPVAPGFLFLRTCRTIHNVSFVTEAILKLVVETARDLSKLPEPLIGSSQRLRSCQVSLSGTAASVREAAMLGASLLCLAGGPQQVQLLYEETLPTWLLSGGPRAMGPQARRPILEGYAMAYLLVLCGCFMWGPTEESGPPGIAMVRRRARARVVGRHMEFLGGALDGEISSSMMEWVRAYVVSFLAVVVRMVPWWISEVESDVVRRVADGLRGLGEGELALALLERGGLGAMSCAAEMFMTGP</sequence>
<dbReference type="OMA" id="PAWIQEV"/>
<dbReference type="KEGG" id="atr:18432457"/>
<evidence type="ECO:0000313" key="3">
    <source>
        <dbReference type="Proteomes" id="UP000017836"/>
    </source>
</evidence>
<dbReference type="HOGENOM" id="CLU_003077_0_0_1"/>
<keyword evidence="3" id="KW-1185">Reference proteome</keyword>
<dbReference type="InterPro" id="IPR039638">
    <property type="entry name" value="MED33A/B"/>
</dbReference>
<dbReference type="OrthoDB" id="683212at2759"/>
<name>W1P8Q2_AMBTC</name>
<gene>
    <name evidence="2" type="ORF">AMTR_s00077p00181380</name>
</gene>
<dbReference type="EMBL" id="KI394293">
    <property type="protein sequence ID" value="ERN04298.1"/>
    <property type="molecule type" value="Genomic_DNA"/>
</dbReference>
<dbReference type="STRING" id="13333.W1P8Q2"/>
<evidence type="ECO:0000313" key="2">
    <source>
        <dbReference type="EMBL" id="ERN04298.1"/>
    </source>
</evidence>
<dbReference type="GO" id="GO:0016592">
    <property type="term" value="C:mediator complex"/>
    <property type="evidence" value="ECO:0007669"/>
    <property type="project" value="InterPro"/>
</dbReference>
<dbReference type="Proteomes" id="UP000017836">
    <property type="component" value="Unassembled WGS sequence"/>
</dbReference>
<accession>W1P8Q2</accession>
<dbReference type="PANTHER" id="PTHR33739:SF3">
    <property type="entry name" value="OS07G0681500 PROTEIN"/>
    <property type="match status" value="1"/>
</dbReference>
<feature type="compositionally biased region" description="Polar residues" evidence="1">
    <location>
        <begin position="820"/>
        <end position="833"/>
    </location>
</feature>
<dbReference type="PANTHER" id="PTHR33739">
    <property type="entry name" value="OS07G0681500 PROTEIN"/>
    <property type="match status" value="1"/>
</dbReference>
<feature type="region of interest" description="Disordered" evidence="1">
    <location>
        <begin position="418"/>
        <end position="442"/>
    </location>
</feature>
<dbReference type="eggNOG" id="ENOG502QRBB">
    <property type="taxonomic scope" value="Eukaryota"/>
</dbReference>